<dbReference type="CDD" id="cd02231">
    <property type="entry name" value="cupin_BLL6423-like"/>
    <property type="match status" value="1"/>
</dbReference>
<evidence type="ECO:0000259" key="2">
    <source>
        <dbReference type="Pfam" id="PF07883"/>
    </source>
</evidence>
<dbReference type="InterPro" id="IPR014710">
    <property type="entry name" value="RmlC-like_jellyroll"/>
</dbReference>
<evidence type="ECO:0000256" key="1">
    <source>
        <dbReference type="SAM" id="MobiDB-lite"/>
    </source>
</evidence>
<organism evidence="3">
    <name type="scientific">marine sediment metagenome</name>
    <dbReference type="NCBI Taxonomy" id="412755"/>
    <lineage>
        <taxon>unclassified sequences</taxon>
        <taxon>metagenomes</taxon>
        <taxon>ecological metagenomes</taxon>
    </lineage>
</organism>
<reference evidence="3" key="1">
    <citation type="journal article" date="2015" name="Nature">
        <title>Complex archaea that bridge the gap between prokaryotes and eukaryotes.</title>
        <authorList>
            <person name="Spang A."/>
            <person name="Saw J.H."/>
            <person name="Jorgensen S.L."/>
            <person name="Zaremba-Niedzwiedzka K."/>
            <person name="Martijn J."/>
            <person name="Lind A.E."/>
            <person name="van Eijk R."/>
            <person name="Schleper C."/>
            <person name="Guy L."/>
            <person name="Ettema T.J."/>
        </authorList>
    </citation>
    <scope>NUCLEOTIDE SEQUENCE</scope>
</reference>
<dbReference type="EMBL" id="LAZR01006520">
    <property type="protein sequence ID" value="KKM91530.1"/>
    <property type="molecule type" value="Genomic_DNA"/>
</dbReference>
<dbReference type="Pfam" id="PF07883">
    <property type="entry name" value="Cupin_2"/>
    <property type="match status" value="1"/>
</dbReference>
<dbReference type="SUPFAM" id="SSF51182">
    <property type="entry name" value="RmlC-like cupins"/>
    <property type="match status" value="1"/>
</dbReference>
<dbReference type="InterPro" id="IPR047142">
    <property type="entry name" value="OryJ/VirC-like"/>
</dbReference>
<dbReference type="Gene3D" id="2.60.120.10">
    <property type="entry name" value="Jelly Rolls"/>
    <property type="match status" value="1"/>
</dbReference>
<name>A0A0F9NRP7_9ZZZZ</name>
<sequence length="168" mass="18840">MIERKSKRFVTGHNEEGKSIITYNGPTSFQMWVTDRSPADNKDKNDAAKRKVRLEPPSNGSKLAYFQVFPEDPSRSAEEIEKETAAGFAAIDATHCRPDTTRDPRMHKTKTVDYIILLEGEVTLLLDEEEVDLKPFDVVIQRGTNHAWINKGSTTALLAAILIDAEPL</sequence>
<dbReference type="PANTHER" id="PTHR36156">
    <property type="entry name" value="SLR2101 PROTEIN"/>
    <property type="match status" value="1"/>
</dbReference>
<proteinExistence type="predicted"/>
<gene>
    <name evidence="3" type="ORF">LCGC14_1227610</name>
</gene>
<protein>
    <recommendedName>
        <fullName evidence="2">Cupin type-2 domain-containing protein</fullName>
    </recommendedName>
</protein>
<dbReference type="AlphaFoldDB" id="A0A0F9NRP7"/>
<accession>A0A0F9NRP7</accession>
<feature type="region of interest" description="Disordered" evidence="1">
    <location>
        <begin position="32"/>
        <end position="59"/>
    </location>
</feature>
<feature type="domain" description="Cupin type-2" evidence="2">
    <location>
        <begin position="104"/>
        <end position="158"/>
    </location>
</feature>
<dbReference type="InterPro" id="IPR013096">
    <property type="entry name" value="Cupin_2"/>
</dbReference>
<comment type="caution">
    <text evidence="3">The sequence shown here is derived from an EMBL/GenBank/DDBJ whole genome shotgun (WGS) entry which is preliminary data.</text>
</comment>
<dbReference type="PANTHER" id="PTHR36156:SF2">
    <property type="entry name" value="CUPIN TYPE-2 DOMAIN-CONTAINING PROTEIN"/>
    <property type="match status" value="1"/>
</dbReference>
<evidence type="ECO:0000313" key="3">
    <source>
        <dbReference type="EMBL" id="KKM91530.1"/>
    </source>
</evidence>
<dbReference type="InterPro" id="IPR011051">
    <property type="entry name" value="RmlC_Cupin_sf"/>
</dbReference>
<feature type="compositionally biased region" description="Basic and acidic residues" evidence="1">
    <location>
        <begin position="37"/>
        <end position="49"/>
    </location>
</feature>